<feature type="compositionally biased region" description="Polar residues" evidence="1">
    <location>
        <begin position="167"/>
        <end position="180"/>
    </location>
</feature>
<accession>A0ABU7CSE6</accession>
<dbReference type="Proteomes" id="UP001352852">
    <property type="component" value="Unassembled WGS sequence"/>
</dbReference>
<protein>
    <submittedName>
        <fullName evidence="2">Uncharacterized protein</fullName>
    </submittedName>
</protein>
<sequence>MAAADPSKSPNRQKTPAEEVETSGEQAAAAESGCSPNQTNEGAGDKTGGCEPGAEDVGRDGGGCVASHSGGVRVESGAGAADKTTCVLPEHRAAAEKMAEALDNQQQAFDWSEAEDDEEGAKPRTKKKDKSAFSSQDERTPGKEEEIGKDGTVWTVIGEGESRGRRQSLNALTERQIQDS</sequence>
<comment type="caution">
    <text evidence="2">The sequence shown here is derived from an EMBL/GenBank/DDBJ whole genome shotgun (WGS) entry which is preliminary data.</text>
</comment>
<organism evidence="2 3">
    <name type="scientific">Characodon lateralis</name>
    <dbReference type="NCBI Taxonomy" id="208331"/>
    <lineage>
        <taxon>Eukaryota</taxon>
        <taxon>Metazoa</taxon>
        <taxon>Chordata</taxon>
        <taxon>Craniata</taxon>
        <taxon>Vertebrata</taxon>
        <taxon>Euteleostomi</taxon>
        <taxon>Actinopterygii</taxon>
        <taxon>Neopterygii</taxon>
        <taxon>Teleostei</taxon>
        <taxon>Neoteleostei</taxon>
        <taxon>Acanthomorphata</taxon>
        <taxon>Ovalentaria</taxon>
        <taxon>Atherinomorphae</taxon>
        <taxon>Cyprinodontiformes</taxon>
        <taxon>Goodeidae</taxon>
        <taxon>Characodon</taxon>
    </lineage>
</organism>
<evidence type="ECO:0000313" key="3">
    <source>
        <dbReference type="Proteomes" id="UP001352852"/>
    </source>
</evidence>
<reference evidence="2 3" key="1">
    <citation type="submission" date="2021-06" db="EMBL/GenBank/DDBJ databases">
        <authorList>
            <person name="Palmer J.M."/>
        </authorList>
    </citation>
    <scope>NUCLEOTIDE SEQUENCE [LARGE SCALE GENOMIC DNA]</scope>
    <source>
        <strain evidence="2 3">CL_MEX2019</strain>
        <tissue evidence="2">Muscle</tissue>
    </source>
</reference>
<feature type="compositionally biased region" description="Basic and acidic residues" evidence="1">
    <location>
        <begin position="136"/>
        <end position="149"/>
    </location>
</feature>
<evidence type="ECO:0000256" key="1">
    <source>
        <dbReference type="SAM" id="MobiDB-lite"/>
    </source>
</evidence>
<feature type="region of interest" description="Disordered" evidence="1">
    <location>
        <begin position="102"/>
        <end position="180"/>
    </location>
</feature>
<evidence type="ECO:0000313" key="2">
    <source>
        <dbReference type="EMBL" id="MED6265862.1"/>
    </source>
</evidence>
<dbReference type="EMBL" id="JAHUTJ010004284">
    <property type="protein sequence ID" value="MED6265862.1"/>
    <property type="molecule type" value="Genomic_DNA"/>
</dbReference>
<name>A0ABU7CSE6_9TELE</name>
<proteinExistence type="predicted"/>
<keyword evidence="3" id="KW-1185">Reference proteome</keyword>
<gene>
    <name evidence="2" type="ORF">CHARACLAT_029761</name>
</gene>
<feature type="region of interest" description="Disordered" evidence="1">
    <location>
        <begin position="1"/>
        <end position="84"/>
    </location>
</feature>